<feature type="compositionally biased region" description="Polar residues" evidence="1">
    <location>
        <begin position="32"/>
        <end position="45"/>
    </location>
</feature>
<dbReference type="Proteomes" id="UP001595969">
    <property type="component" value="Unassembled WGS sequence"/>
</dbReference>
<organism evidence="3 4">
    <name type="scientific">Enterococcus lemanii</name>
    <dbReference type="NCBI Taxonomy" id="1159752"/>
    <lineage>
        <taxon>Bacteria</taxon>
        <taxon>Bacillati</taxon>
        <taxon>Bacillota</taxon>
        <taxon>Bacilli</taxon>
        <taxon>Lactobacillales</taxon>
        <taxon>Enterococcaceae</taxon>
        <taxon>Enterococcus</taxon>
    </lineage>
</organism>
<dbReference type="EMBL" id="JBHSGS010000007">
    <property type="protein sequence ID" value="MFC4718378.1"/>
    <property type="molecule type" value="Genomic_DNA"/>
</dbReference>
<keyword evidence="2" id="KW-0732">Signal</keyword>
<feature type="signal peptide" evidence="2">
    <location>
        <begin position="1"/>
        <end position="26"/>
    </location>
</feature>
<sequence>MKKITKWMIAAGILIGAGVASTSAFAAADSGQYNPNTPSQSQQMWHNEEHRNRMEERVNQGDLTQEETDDRRDWMDNHRGTCHDNTMRGGRMNPGQRHQRMMGW</sequence>
<evidence type="ECO:0000256" key="1">
    <source>
        <dbReference type="SAM" id="MobiDB-lite"/>
    </source>
</evidence>
<feature type="chain" id="PRO_5045495937" evidence="2">
    <location>
        <begin position="27"/>
        <end position="104"/>
    </location>
</feature>
<dbReference type="RefSeq" id="WP_204653761.1">
    <property type="nucleotide sequence ID" value="NZ_JAFBFD010000013.1"/>
</dbReference>
<gene>
    <name evidence="3" type="ORF">ACFO5I_01275</name>
</gene>
<name>A0ABV9MUS2_9ENTE</name>
<feature type="compositionally biased region" description="Basic and acidic residues" evidence="1">
    <location>
        <begin position="69"/>
        <end position="86"/>
    </location>
</feature>
<evidence type="ECO:0000256" key="2">
    <source>
        <dbReference type="SAM" id="SignalP"/>
    </source>
</evidence>
<protein>
    <submittedName>
        <fullName evidence="3">Uncharacterized protein</fullName>
    </submittedName>
</protein>
<keyword evidence="4" id="KW-1185">Reference proteome</keyword>
<comment type="caution">
    <text evidence="3">The sequence shown here is derived from an EMBL/GenBank/DDBJ whole genome shotgun (WGS) entry which is preliminary data.</text>
</comment>
<feature type="compositionally biased region" description="Basic and acidic residues" evidence="1">
    <location>
        <begin position="46"/>
        <end position="59"/>
    </location>
</feature>
<reference evidence="4" key="1">
    <citation type="journal article" date="2019" name="Int. J. Syst. Evol. Microbiol.">
        <title>The Global Catalogue of Microorganisms (GCM) 10K type strain sequencing project: providing services to taxonomists for standard genome sequencing and annotation.</title>
        <authorList>
            <consortium name="The Broad Institute Genomics Platform"/>
            <consortium name="The Broad Institute Genome Sequencing Center for Infectious Disease"/>
            <person name="Wu L."/>
            <person name="Ma J."/>
        </authorList>
    </citation>
    <scope>NUCLEOTIDE SEQUENCE [LARGE SCALE GENOMIC DNA]</scope>
    <source>
        <strain evidence="4">CGMCC 1.19032</strain>
    </source>
</reference>
<feature type="region of interest" description="Disordered" evidence="1">
    <location>
        <begin position="28"/>
        <end position="104"/>
    </location>
</feature>
<proteinExistence type="predicted"/>
<accession>A0ABV9MUS2</accession>
<evidence type="ECO:0000313" key="4">
    <source>
        <dbReference type="Proteomes" id="UP001595969"/>
    </source>
</evidence>
<evidence type="ECO:0000313" key="3">
    <source>
        <dbReference type="EMBL" id="MFC4718378.1"/>
    </source>
</evidence>